<comment type="caution">
    <text evidence="2">The sequence shown here is derived from an EMBL/GenBank/DDBJ whole genome shotgun (WGS) entry which is preliminary data.</text>
</comment>
<dbReference type="PANTHER" id="PTHR36513:SF1">
    <property type="entry name" value="TRANSMEMBRANE PROTEIN"/>
    <property type="match status" value="1"/>
</dbReference>
<evidence type="ECO:0000313" key="2">
    <source>
        <dbReference type="EMBL" id="MEA5582911.1"/>
    </source>
</evidence>
<dbReference type="EMBL" id="JAYGHG010000030">
    <property type="protein sequence ID" value="MEA5582911.1"/>
    <property type="molecule type" value="Genomic_DNA"/>
</dbReference>
<gene>
    <name evidence="2" type="ORF">VB620_16365</name>
</gene>
<feature type="domain" description="CHAT" evidence="1">
    <location>
        <begin position="114"/>
        <end position="254"/>
    </location>
</feature>
<keyword evidence="3" id="KW-1185">Reference proteome</keyword>
<dbReference type="GO" id="GO:0016787">
    <property type="term" value="F:hydrolase activity"/>
    <property type="evidence" value="ECO:0007669"/>
    <property type="project" value="UniProtKB-KW"/>
</dbReference>
<reference evidence="2 3" key="1">
    <citation type="submission" date="2023-12" db="EMBL/GenBank/DDBJ databases">
        <title>Baltic Sea Cyanobacteria.</title>
        <authorList>
            <person name="Delbaje E."/>
            <person name="Fewer D.P."/>
            <person name="Shishido T.K."/>
        </authorList>
    </citation>
    <scope>NUCLEOTIDE SEQUENCE [LARGE SCALE GENOMIC DNA]</scope>
    <source>
        <strain evidence="2 3">UHCC-0300</strain>
    </source>
</reference>
<evidence type="ECO:0000259" key="1">
    <source>
        <dbReference type="Pfam" id="PF12770"/>
    </source>
</evidence>
<dbReference type="SUPFAM" id="SSF53474">
    <property type="entry name" value="alpha/beta-Hydrolases"/>
    <property type="match status" value="1"/>
</dbReference>
<protein>
    <submittedName>
        <fullName evidence="2">Alpha/beta hydrolase</fullName>
    </submittedName>
</protein>
<dbReference type="Pfam" id="PF05990">
    <property type="entry name" value="DUF900"/>
    <property type="match status" value="1"/>
</dbReference>
<dbReference type="PANTHER" id="PTHR36513">
    <property type="entry name" value="ABC TRANSMEMBRANE TYPE-1 DOMAIN-CONTAINING PROTEIN"/>
    <property type="match status" value="1"/>
</dbReference>
<proteinExistence type="predicted"/>
<organism evidence="2 3">
    <name type="scientific">Nodularia harveyana UHCC-0300</name>
    <dbReference type="NCBI Taxonomy" id="2974287"/>
    <lineage>
        <taxon>Bacteria</taxon>
        <taxon>Bacillati</taxon>
        <taxon>Cyanobacteriota</taxon>
        <taxon>Cyanophyceae</taxon>
        <taxon>Nostocales</taxon>
        <taxon>Nodulariaceae</taxon>
        <taxon>Nodularia</taxon>
    </lineage>
</organism>
<dbReference type="Gene3D" id="3.40.50.1820">
    <property type="entry name" value="alpha/beta hydrolase"/>
    <property type="match status" value="1"/>
</dbReference>
<dbReference type="InterPro" id="IPR024983">
    <property type="entry name" value="CHAT_dom"/>
</dbReference>
<dbReference type="RefSeq" id="WP_323197220.1">
    <property type="nucleotide sequence ID" value="NZ_JAYGHG010000030.1"/>
</dbReference>
<dbReference type="Proteomes" id="UP001302120">
    <property type="component" value="Unassembled WGS sequence"/>
</dbReference>
<accession>A0ABU5UHA1</accession>
<dbReference type="InterPro" id="IPR010297">
    <property type="entry name" value="DUF900_hydrolase"/>
</dbReference>
<evidence type="ECO:0000313" key="3">
    <source>
        <dbReference type="Proteomes" id="UP001302120"/>
    </source>
</evidence>
<keyword evidence="2" id="KW-0378">Hydrolase</keyword>
<name>A0ABU5UHA1_9CYAN</name>
<sequence length="641" mass="72158">MKYNRRKFRQLIEALTTKELDESLDDFPAVRNQFTDGQEKYLRDRIILDYFEKHQEEIYKLLDAIKECNLTAYNKYVSELESSENSQANLAPNKNCDILVLAANPIGTDRLQLEEEANLIRLRSQEGEFGKNYIVKVERAVQVEELSKYLLQYQPLILHFSGHGSPSGEIILNNSQGQAQSVSPETLAELLAVLQGRIECVVFNACFSLEKADALADKVSCVVGMSKEIGDRSAVTFAAGFYRGLGFGRGYYSAFELGRNEIKLLNLPDSAVPHFITRDTSLLQREVVEPRVTRAVSQNFLSSPDSDSPQSTKATLYTLWFGTNRRPNNLQDLSLGFSGERDRQLHYGTCQVAVPKSHKIGSTGSPFWQRLLTLTDDRLKLQPESLKLLQENNFWSEIQKTLQANQPDERSALVFIHGFNVSFEDAALRAAQIGVDLQFPGIMAFYSWPSKGKLASYPADEATIEASERYIAEFLLNLAQKSGAEKIHIIAHSMGNRGLLRAMQRILAQVQAESKISFGQIFLAAPDVDPDIFEELAQAYQNLAERTTLYISAKDKALATSGIIHDHPRVGFFPPITVVNGIDTVEVSNIDLTFLGHGYFADARDLLQDMHQLLRNNSSPEQRFGLRRQQENGQNYWIIGR</sequence>
<dbReference type="InterPro" id="IPR029058">
    <property type="entry name" value="AB_hydrolase_fold"/>
</dbReference>
<dbReference type="Pfam" id="PF12770">
    <property type="entry name" value="CHAT"/>
    <property type="match status" value="1"/>
</dbReference>